<accession>A0A438MI15</accession>
<feature type="transmembrane region" description="Helical" evidence="1">
    <location>
        <begin position="126"/>
        <end position="154"/>
    </location>
</feature>
<feature type="transmembrane region" description="Helical" evidence="1">
    <location>
        <begin position="24"/>
        <end position="45"/>
    </location>
</feature>
<keyword evidence="1" id="KW-0472">Membrane</keyword>
<sequence>MVSGMTSTSERAPSHRKLAQAGTISLRFGLLALVAIGIAGAAFELAFERHWESMTQMIPWAALVLLTVALAMLAFGGSARTVTVVRVMALVVLLTAAYGVFVHISVNYGAGGSDTEWSTLSPLTQWWYAATKTVGFAPPLAPGMLAQSALMLLLASLTTKRREPAELEN</sequence>
<gene>
    <name evidence="2" type="ORF">EDD27_8217</name>
</gene>
<name>A0A438MI15_9ACTN</name>
<reference evidence="2 3" key="1">
    <citation type="submission" date="2019-01" db="EMBL/GenBank/DDBJ databases">
        <title>Sequencing the genomes of 1000 actinobacteria strains.</title>
        <authorList>
            <person name="Klenk H.-P."/>
        </authorList>
    </citation>
    <scope>NUCLEOTIDE SEQUENCE [LARGE SCALE GENOMIC DNA]</scope>
    <source>
        <strain evidence="2 3">DSM 43925</strain>
    </source>
</reference>
<keyword evidence="3" id="KW-1185">Reference proteome</keyword>
<keyword evidence="1" id="KW-0812">Transmembrane</keyword>
<keyword evidence="1" id="KW-1133">Transmembrane helix</keyword>
<dbReference type="Proteomes" id="UP000284824">
    <property type="component" value="Unassembled WGS sequence"/>
</dbReference>
<dbReference type="AlphaFoldDB" id="A0A438MI15"/>
<feature type="transmembrane region" description="Helical" evidence="1">
    <location>
        <begin position="87"/>
        <end position="106"/>
    </location>
</feature>
<comment type="caution">
    <text evidence="2">The sequence shown here is derived from an EMBL/GenBank/DDBJ whole genome shotgun (WGS) entry which is preliminary data.</text>
</comment>
<proteinExistence type="predicted"/>
<organism evidence="2 3">
    <name type="scientific">Nonomuraea polychroma</name>
    <dbReference type="NCBI Taxonomy" id="46176"/>
    <lineage>
        <taxon>Bacteria</taxon>
        <taxon>Bacillati</taxon>
        <taxon>Actinomycetota</taxon>
        <taxon>Actinomycetes</taxon>
        <taxon>Streptosporangiales</taxon>
        <taxon>Streptosporangiaceae</taxon>
        <taxon>Nonomuraea</taxon>
    </lineage>
</organism>
<dbReference type="EMBL" id="SAUN01000001">
    <property type="protein sequence ID" value="RVX45424.1"/>
    <property type="molecule type" value="Genomic_DNA"/>
</dbReference>
<evidence type="ECO:0000313" key="2">
    <source>
        <dbReference type="EMBL" id="RVX45424.1"/>
    </source>
</evidence>
<evidence type="ECO:0000313" key="3">
    <source>
        <dbReference type="Proteomes" id="UP000284824"/>
    </source>
</evidence>
<evidence type="ECO:0000256" key="1">
    <source>
        <dbReference type="SAM" id="Phobius"/>
    </source>
</evidence>
<protein>
    <submittedName>
        <fullName evidence="2">Uncharacterized protein</fullName>
    </submittedName>
</protein>
<feature type="transmembrane region" description="Helical" evidence="1">
    <location>
        <begin position="57"/>
        <end position="75"/>
    </location>
</feature>